<accession>A0A0E9WLY9</accession>
<reference evidence="1" key="2">
    <citation type="journal article" date="2015" name="Fish Shellfish Immunol.">
        <title>Early steps in the European eel (Anguilla anguilla)-Vibrio vulnificus interaction in the gills: Role of the RtxA13 toxin.</title>
        <authorList>
            <person name="Callol A."/>
            <person name="Pajuelo D."/>
            <person name="Ebbesson L."/>
            <person name="Teles M."/>
            <person name="MacKenzie S."/>
            <person name="Amaro C."/>
        </authorList>
    </citation>
    <scope>NUCLEOTIDE SEQUENCE</scope>
</reference>
<reference evidence="1" key="1">
    <citation type="submission" date="2014-11" db="EMBL/GenBank/DDBJ databases">
        <authorList>
            <person name="Amaro Gonzalez C."/>
        </authorList>
    </citation>
    <scope>NUCLEOTIDE SEQUENCE</scope>
</reference>
<proteinExistence type="predicted"/>
<evidence type="ECO:0000313" key="1">
    <source>
        <dbReference type="EMBL" id="JAH91352.1"/>
    </source>
</evidence>
<dbReference type="EMBL" id="GBXM01017225">
    <property type="protein sequence ID" value="JAH91352.1"/>
    <property type="molecule type" value="Transcribed_RNA"/>
</dbReference>
<protein>
    <submittedName>
        <fullName evidence="1">Uncharacterized protein</fullName>
    </submittedName>
</protein>
<dbReference type="AlphaFoldDB" id="A0A0E9WLY9"/>
<sequence>MNVLVHSKIQYYAPLSMVRNLPFFHSTIQSYPTFLCFCPEQKRIIEQIISLKHPSLKIHYNRKEKME</sequence>
<organism evidence="1">
    <name type="scientific">Anguilla anguilla</name>
    <name type="common">European freshwater eel</name>
    <name type="synonym">Muraena anguilla</name>
    <dbReference type="NCBI Taxonomy" id="7936"/>
    <lineage>
        <taxon>Eukaryota</taxon>
        <taxon>Metazoa</taxon>
        <taxon>Chordata</taxon>
        <taxon>Craniata</taxon>
        <taxon>Vertebrata</taxon>
        <taxon>Euteleostomi</taxon>
        <taxon>Actinopterygii</taxon>
        <taxon>Neopterygii</taxon>
        <taxon>Teleostei</taxon>
        <taxon>Anguilliformes</taxon>
        <taxon>Anguillidae</taxon>
        <taxon>Anguilla</taxon>
    </lineage>
</organism>
<name>A0A0E9WLY9_ANGAN</name>